<reference evidence="2" key="1">
    <citation type="submission" date="2018-05" db="EMBL/GenBank/DDBJ databases">
        <authorList>
            <person name="Lanie J.A."/>
            <person name="Ng W.-L."/>
            <person name="Kazmierczak K.M."/>
            <person name="Andrzejewski T.M."/>
            <person name="Davidsen T.M."/>
            <person name="Wayne K.J."/>
            <person name="Tettelin H."/>
            <person name="Glass J.I."/>
            <person name="Rusch D."/>
            <person name="Podicherti R."/>
            <person name="Tsui H.-C.T."/>
            <person name="Winkler M.E."/>
        </authorList>
    </citation>
    <scope>NUCLEOTIDE SEQUENCE</scope>
</reference>
<dbReference type="AlphaFoldDB" id="A0A382RS60"/>
<name>A0A382RS60_9ZZZZ</name>
<dbReference type="EMBL" id="UINC01123177">
    <property type="protein sequence ID" value="SVC99471.1"/>
    <property type="molecule type" value="Genomic_DNA"/>
</dbReference>
<gene>
    <name evidence="2" type="ORF">METZ01_LOCUS352325</name>
</gene>
<proteinExistence type="predicted"/>
<feature type="non-terminal residue" evidence="2">
    <location>
        <position position="1"/>
    </location>
</feature>
<organism evidence="2">
    <name type="scientific">marine metagenome</name>
    <dbReference type="NCBI Taxonomy" id="408172"/>
    <lineage>
        <taxon>unclassified sequences</taxon>
        <taxon>metagenomes</taxon>
        <taxon>ecological metagenomes</taxon>
    </lineage>
</organism>
<sequence>PMVASFMQEEEEHKKTERKAISVPKGPIEVW</sequence>
<protein>
    <submittedName>
        <fullName evidence="2">Uncharacterized protein</fullName>
    </submittedName>
</protein>
<evidence type="ECO:0000313" key="2">
    <source>
        <dbReference type="EMBL" id="SVC99471.1"/>
    </source>
</evidence>
<feature type="compositionally biased region" description="Basic and acidic residues" evidence="1">
    <location>
        <begin position="11"/>
        <end position="20"/>
    </location>
</feature>
<feature type="region of interest" description="Disordered" evidence="1">
    <location>
        <begin position="1"/>
        <end position="31"/>
    </location>
</feature>
<evidence type="ECO:0000256" key="1">
    <source>
        <dbReference type="SAM" id="MobiDB-lite"/>
    </source>
</evidence>
<accession>A0A382RS60</accession>